<dbReference type="Proteomes" id="UP001157502">
    <property type="component" value="Chromosome 8"/>
</dbReference>
<evidence type="ECO:0000313" key="2">
    <source>
        <dbReference type="Proteomes" id="UP001157502"/>
    </source>
</evidence>
<gene>
    <name evidence="1" type="ORF">DPEC_G00103870</name>
</gene>
<keyword evidence="2" id="KW-1185">Reference proteome</keyword>
<evidence type="ECO:0000313" key="1">
    <source>
        <dbReference type="EMBL" id="KAJ8008345.1"/>
    </source>
</evidence>
<proteinExistence type="predicted"/>
<comment type="caution">
    <text evidence="1">The sequence shown here is derived from an EMBL/GenBank/DDBJ whole genome shotgun (WGS) entry which is preliminary data.</text>
</comment>
<reference evidence="1" key="1">
    <citation type="submission" date="2021-05" db="EMBL/GenBank/DDBJ databases">
        <authorList>
            <person name="Pan Q."/>
            <person name="Jouanno E."/>
            <person name="Zahm M."/>
            <person name="Klopp C."/>
            <person name="Cabau C."/>
            <person name="Louis A."/>
            <person name="Berthelot C."/>
            <person name="Parey E."/>
            <person name="Roest Crollius H."/>
            <person name="Montfort J."/>
            <person name="Robinson-Rechavi M."/>
            <person name="Bouchez O."/>
            <person name="Lampietro C."/>
            <person name="Lopez Roques C."/>
            <person name="Donnadieu C."/>
            <person name="Postlethwait J."/>
            <person name="Bobe J."/>
            <person name="Dillon D."/>
            <person name="Chandos A."/>
            <person name="von Hippel F."/>
            <person name="Guiguen Y."/>
        </authorList>
    </citation>
    <scope>NUCLEOTIDE SEQUENCE</scope>
    <source>
        <strain evidence="1">YG-Jan2019</strain>
    </source>
</reference>
<accession>A0ACC2GY09</accession>
<protein>
    <submittedName>
        <fullName evidence="1">Uncharacterized protein</fullName>
    </submittedName>
</protein>
<dbReference type="EMBL" id="CM055735">
    <property type="protein sequence ID" value="KAJ8008345.1"/>
    <property type="molecule type" value="Genomic_DNA"/>
</dbReference>
<name>A0ACC2GY09_DALPE</name>
<organism evidence="1 2">
    <name type="scientific">Dallia pectoralis</name>
    <name type="common">Alaska blackfish</name>
    <dbReference type="NCBI Taxonomy" id="75939"/>
    <lineage>
        <taxon>Eukaryota</taxon>
        <taxon>Metazoa</taxon>
        <taxon>Chordata</taxon>
        <taxon>Craniata</taxon>
        <taxon>Vertebrata</taxon>
        <taxon>Euteleostomi</taxon>
        <taxon>Actinopterygii</taxon>
        <taxon>Neopterygii</taxon>
        <taxon>Teleostei</taxon>
        <taxon>Protacanthopterygii</taxon>
        <taxon>Esociformes</taxon>
        <taxon>Umbridae</taxon>
        <taxon>Dallia</taxon>
    </lineage>
</organism>
<sequence>MMIRKHLQCLLTLCFIGLARPVFADEKALPEPRDFTLTWIDEFKIKLSWNPSKDLDPSCEVKYKLNASYSLDTLNTFFDGMSVFLDKPVTYTVQTIPTKCGDRTISKPASISVTTTKLVKNFKCFLYSTMAMNCSWLIANQAAEDLRFYYKYAGQNHTVECSQYLYRGVQKTGCHLRGTISPSDCNMYFLINMTVNGLSVRNTFWVNPNNNVMPPAPKVKITNKSNDLNVSWTHPEYAPHHCWIYTLNYSRCQDTQLSKQLQQVNAIIPYDPRCQYRFQVKAVLSDTCGKGESDWSEEELYGVEDWSNLVIAVVIPASVFLFVILFLCCLWKCWKNIFPPIPQPPSDFLKMLFGTNEHLASKWDIYVPVKEKVDLLYP</sequence>